<dbReference type="PROSITE" id="PS50076">
    <property type="entry name" value="DNAJ_2"/>
    <property type="match status" value="1"/>
</dbReference>
<dbReference type="InterPro" id="IPR001623">
    <property type="entry name" value="DnaJ_domain"/>
</dbReference>
<proteinExistence type="predicted"/>
<reference evidence="2 3" key="1">
    <citation type="submission" date="2018-07" db="EMBL/GenBank/DDBJ databases">
        <title>Genomic Encyclopedia of Type Strains, Phase III (KMG-III): the genomes of soil and plant-associated and newly described type strains.</title>
        <authorList>
            <person name="Whitman W."/>
        </authorList>
    </citation>
    <scope>NUCLEOTIDE SEQUENCE [LARGE SCALE GENOMIC DNA]</scope>
    <source>
        <strain evidence="2 3">CECT 8488</strain>
    </source>
</reference>
<feature type="domain" description="J" evidence="1">
    <location>
        <begin position="132"/>
        <end position="189"/>
    </location>
</feature>
<sequence length="197" mass="23063">MTKPLRAEYQLGGDPRPERLCDHPQCDLAGEFRAPKSRESLRDYFWFCLDHVRLYNAQWNYCEGMDTQTIDDMAWDDACWQRPTWPMGTKSEYQKGAHAFQDDIGLFDDLHQRKRQGRKKAAPRTPPHPYMEALEILDLSEPLTMQQLKIRYKELVKIHHPDLNGGDDEAEERLKQINQAYAVLKKNLMQKPGESAM</sequence>
<dbReference type="Gene3D" id="1.10.287.110">
    <property type="entry name" value="DnaJ domain"/>
    <property type="match status" value="1"/>
</dbReference>
<evidence type="ECO:0000259" key="1">
    <source>
        <dbReference type="PROSITE" id="PS50076"/>
    </source>
</evidence>
<dbReference type="CDD" id="cd06257">
    <property type="entry name" value="DnaJ"/>
    <property type="match status" value="1"/>
</dbReference>
<evidence type="ECO:0000313" key="3">
    <source>
        <dbReference type="Proteomes" id="UP000256845"/>
    </source>
</evidence>
<dbReference type="SMART" id="SM00271">
    <property type="entry name" value="DnaJ"/>
    <property type="match status" value="1"/>
</dbReference>
<comment type="caution">
    <text evidence="2">The sequence shown here is derived from an EMBL/GenBank/DDBJ whole genome shotgun (WGS) entry which is preliminary data.</text>
</comment>
<gene>
    <name evidence="2" type="ORF">DFP90_10337</name>
</gene>
<dbReference type="AlphaFoldDB" id="A0A3D9HP44"/>
<organism evidence="2 3">
    <name type="scientific">Aestuariispira insulae</name>
    <dbReference type="NCBI Taxonomy" id="1461337"/>
    <lineage>
        <taxon>Bacteria</taxon>
        <taxon>Pseudomonadati</taxon>
        <taxon>Pseudomonadota</taxon>
        <taxon>Alphaproteobacteria</taxon>
        <taxon>Rhodospirillales</taxon>
        <taxon>Kiloniellaceae</taxon>
        <taxon>Aestuariispira</taxon>
    </lineage>
</organism>
<accession>A0A3D9HP44</accession>
<keyword evidence="3" id="KW-1185">Reference proteome</keyword>
<dbReference type="Proteomes" id="UP000256845">
    <property type="component" value="Unassembled WGS sequence"/>
</dbReference>
<dbReference type="PRINTS" id="PR00625">
    <property type="entry name" value="JDOMAIN"/>
</dbReference>
<dbReference type="SUPFAM" id="SSF46565">
    <property type="entry name" value="Chaperone J-domain"/>
    <property type="match status" value="1"/>
</dbReference>
<dbReference type="EMBL" id="QRDW01000003">
    <property type="protein sequence ID" value="RED51239.1"/>
    <property type="molecule type" value="Genomic_DNA"/>
</dbReference>
<evidence type="ECO:0000313" key="2">
    <source>
        <dbReference type="EMBL" id="RED51239.1"/>
    </source>
</evidence>
<dbReference type="InterPro" id="IPR036869">
    <property type="entry name" value="J_dom_sf"/>
</dbReference>
<dbReference type="OrthoDB" id="9786294at2"/>
<dbReference type="Pfam" id="PF00226">
    <property type="entry name" value="DnaJ"/>
    <property type="match status" value="1"/>
</dbReference>
<protein>
    <submittedName>
        <fullName evidence="2">DnaJ-like protein</fullName>
    </submittedName>
</protein>
<name>A0A3D9HP44_9PROT</name>
<dbReference type="RefSeq" id="WP_115936150.1">
    <property type="nucleotide sequence ID" value="NZ_QRDW01000003.1"/>
</dbReference>